<dbReference type="InterPro" id="IPR053136">
    <property type="entry name" value="UTP_pyrophosphatase-like"/>
</dbReference>
<evidence type="ECO:0000313" key="2">
    <source>
        <dbReference type="EMBL" id="SNQ60066.1"/>
    </source>
</evidence>
<dbReference type="OrthoDB" id="308128at2157"/>
<dbReference type="Proteomes" id="UP000218615">
    <property type="component" value="Unassembled WGS sequence"/>
</dbReference>
<dbReference type="CDD" id="cd07344">
    <property type="entry name" value="M48_yhfN_like"/>
    <property type="match status" value="1"/>
</dbReference>
<dbReference type="PANTHER" id="PTHR30399">
    <property type="entry name" value="UNCHARACTERIZED PROTEIN YGJP"/>
    <property type="match status" value="1"/>
</dbReference>
<dbReference type="AlphaFoldDB" id="A0A284VLA1"/>
<reference evidence="3" key="1">
    <citation type="submission" date="2017-06" db="EMBL/GenBank/DDBJ databases">
        <authorList>
            <person name="Cremers G."/>
        </authorList>
    </citation>
    <scope>NUCLEOTIDE SEQUENCE [LARGE SCALE GENOMIC DNA]</scope>
</reference>
<proteinExistence type="predicted"/>
<keyword evidence="3" id="KW-1185">Reference proteome</keyword>
<dbReference type="STRING" id="1392998.ANME2D_01226"/>
<sequence>MHQITVGNISIDVVRKDIKNLHLGVYPPNGRVRIATPLKIDDEAVRLFAISKMAWIKKQKLKFETQERQSERRFVSGESHYYRGKRYLLNVIYHNAPPRVEIRKINCIDLYVREGSTDEKREKVLTEWYRKQLKDQIPALIDKWQKIIGVEVCDWGIKRMKTKWGTCTIADCRIWLNLELAKKPEHCLEYIIVHEMVHLIERNHNDCFVAYMDKFMPHWHFYKEELNRSILSHEIWSY</sequence>
<dbReference type="Gene3D" id="3.30.2010.10">
    <property type="entry name" value="Metalloproteases ('zincins'), catalytic domain"/>
    <property type="match status" value="1"/>
</dbReference>
<protein>
    <recommendedName>
        <fullName evidence="1">YgjP-like metallopeptidase domain-containing protein</fullName>
    </recommendedName>
</protein>
<organism evidence="2 3">
    <name type="scientific">Candidatus Methanoperedens nitratireducens</name>
    <dbReference type="NCBI Taxonomy" id="1392998"/>
    <lineage>
        <taxon>Archaea</taxon>
        <taxon>Methanobacteriati</taxon>
        <taxon>Methanobacteriota</taxon>
        <taxon>Stenosarchaea group</taxon>
        <taxon>Methanomicrobia</taxon>
        <taxon>Methanosarcinales</taxon>
        <taxon>ANME-2 cluster</taxon>
        <taxon>Candidatus Methanoperedentaceae</taxon>
        <taxon>Candidatus Methanoperedens</taxon>
    </lineage>
</organism>
<name>A0A284VLA1_9EURY</name>
<evidence type="ECO:0000313" key="3">
    <source>
        <dbReference type="Proteomes" id="UP000218615"/>
    </source>
</evidence>
<dbReference type="PANTHER" id="PTHR30399:SF1">
    <property type="entry name" value="UTP PYROPHOSPHATASE"/>
    <property type="match status" value="1"/>
</dbReference>
<accession>A0A284VLA1</accession>
<dbReference type="InterPro" id="IPR002725">
    <property type="entry name" value="YgjP-like_metallopeptidase"/>
</dbReference>
<feature type="domain" description="YgjP-like metallopeptidase" evidence="1">
    <location>
        <begin position="23"/>
        <end position="228"/>
    </location>
</feature>
<gene>
    <name evidence="2" type="ORF">MNV_1580004</name>
</gene>
<dbReference type="Pfam" id="PF01863">
    <property type="entry name" value="YgjP-like"/>
    <property type="match status" value="1"/>
</dbReference>
<evidence type="ECO:0000259" key="1">
    <source>
        <dbReference type="Pfam" id="PF01863"/>
    </source>
</evidence>
<dbReference type="EMBL" id="FZMP01000066">
    <property type="protein sequence ID" value="SNQ60066.1"/>
    <property type="molecule type" value="Genomic_DNA"/>
</dbReference>